<keyword evidence="7" id="KW-1185">Reference proteome</keyword>
<dbReference type="GO" id="GO:0005886">
    <property type="term" value="C:plasma membrane"/>
    <property type="evidence" value="ECO:0007669"/>
    <property type="project" value="TreeGrafter"/>
</dbReference>
<feature type="coiled-coil region" evidence="4">
    <location>
        <begin position="107"/>
        <end position="134"/>
    </location>
</feature>
<dbReference type="PANTHER" id="PTHR45138">
    <property type="entry name" value="REGULATORY COMPONENTS OF SENSORY TRANSDUCTION SYSTEM"/>
    <property type="match status" value="1"/>
</dbReference>
<feature type="domain" description="GGDEF" evidence="5">
    <location>
        <begin position="163"/>
        <end position="295"/>
    </location>
</feature>
<dbReference type="PANTHER" id="PTHR45138:SF9">
    <property type="entry name" value="DIGUANYLATE CYCLASE DGCM-RELATED"/>
    <property type="match status" value="1"/>
</dbReference>
<comment type="caution">
    <text evidence="6">The sequence shown here is derived from an EMBL/GenBank/DDBJ whole genome shotgun (WGS) entry which is preliminary data.</text>
</comment>
<dbReference type="Pfam" id="PF13682">
    <property type="entry name" value="CZB"/>
    <property type="match status" value="1"/>
</dbReference>
<dbReference type="PROSITE" id="PS50887">
    <property type="entry name" value="GGDEF"/>
    <property type="match status" value="1"/>
</dbReference>
<dbReference type="Pfam" id="PF00990">
    <property type="entry name" value="GGDEF"/>
    <property type="match status" value="1"/>
</dbReference>
<evidence type="ECO:0000313" key="6">
    <source>
        <dbReference type="EMBL" id="MCL9684543.1"/>
    </source>
</evidence>
<dbReference type="SMART" id="SM00267">
    <property type="entry name" value="GGDEF"/>
    <property type="match status" value="1"/>
</dbReference>
<dbReference type="InterPro" id="IPR050469">
    <property type="entry name" value="Diguanylate_Cyclase"/>
</dbReference>
<dbReference type="GO" id="GO:1902201">
    <property type="term" value="P:negative regulation of bacterial-type flagellum-dependent cell motility"/>
    <property type="evidence" value="ECO:0007669"/>
    <property type="project" value="TreeGrafter"/>
</dbReference>
<dbReference type="Gene3D" id="3.30.70.270">
    <property type="match status" value="1"/>
</dbReference>
<evidence type="ECO:0000313" key="7">
    <source>
        <dbReference type="Proteomes" id="UP001139721"/>
    </source>
</evidence>
<dbReference type="AlphaFoldDB" id="A0A9X2D1N4"/>
<dbReference type="FunFam" id="3.30.70.270:FF:000001">
    <property type="entry name" value="Diguanylate cyclase domain protein"/>
    <property type="match status" value="1"/>
</dbReference>
<evidence type="ECO:0000259" key="5">
    <source>
        <dbReference type="PROSITE" id="PS50887"/>
    </source>
</evidence>
<protein>
    <recommendedName>
        <fullName evidence="2">diguanylate cyclase</fullName>
        <ecNumber evidence="2">2.7.7.65</ecNumber>
    </recommendedName>
</protein>
<dbReference type="GO" id="GO:0052621">
    <property type="term" value="F:diguanylate cyclase activity"/>
    <property type="evidence" value="ECO:0007669"/>
    <property type="project" value="UniProtKB-EC"/>
</dbReference>
<dbReference type="NCBIfam" id="TIGR00254">
    <property type="entry name" value="GGDEF"/>
    <property type="match status" value="1"/>
</dbReference>
<evidence type="ECO:0000256" key="2">
    <source>
        <dbReference type="ARBA" id="ARBA00012528"/>
    </source>
</evidence>
<keyword evidence="6" id="KW-0808">Transferase</keyword>
<dbReference type="CDD" id="cd01949">
    <property type="entry name" value="GGDEF"/>
    <property type="match status" value="1"/>
</dbReference>
<name>A0A9X2D1N4_9GAMM</name>
<dbReference type="EC" id="2.7.7.65" evidence="2"/>
<dbReference type="NCBIfam" id="NF007380">
    <property type="entry name" value="PRK09894.1"/>
    <property type="match status" value="1"/>
</dbReference>
<evidence type="ECO:0000256" key="3">
    <source>
        <dbReference type="ARBA" id="ARBA00034247"/>
    </source>
</evidence>
<dbReference type="GO" id="GO:0043709">
    <property type="term" value="P:cell adhesion involved in single-species biofilm formation"/>
    <property type="evidence" value="ECO:0007669"/>
    <property type="project" value="TreeGrafter"/>
</dbReference>
<keyword evidence="6" id="KW-0548">Nucleotidyltransferase</keyword>
<organism evidence="6 7">
    <name type="scientific">Legionella maioricensis</name>
    <dbReference type="NCBI Taxonomy" id="2896528"/>
    <lineage>
        <taxon>Bacteria</taxon>
        <taxon>Pseudomonadati</taxon>
        <taxon>Pseudomonadota</taxon>
        <taxon>Gammaproteobacteria</taxon>
        <taxon>Legionellales</taxon>
        <taxon>Legionellaceae</taxon>
        <taxon>Legionella</taxon>
    </lineage>
</organism>
<keyword evidence="4" id="KW-0175">Coiled coil</keyword>
<dbReference type="InterPro" id="IPR043128">
    <property type="entry name" value="Rev_trsase/Diguanyl_cyclase"/>
</dbReference>
<comment type="catalytic activity">
    <reaction evidence="3">
        <text>2 GTP = 3',3'-c-di-GMP + 2 diphosphate</text>
        <dbReference type="Rhea" id="RHEA:24898"/>
        <dbReference type="ChEBI" id="CHEBI:33019"/>
        <dbReference type="ChEBI" id="CHEBI:37565"/>
        <dbReference type="ChEBI" id="CHEBI:58805"/>
        <dbReference type="EC" id="2.7.7.65"/>
    </reaction>
</comment>
<evidence type="ECO:0000256" key="4">
    <source>
        <dbReference type="SAM" id="Coils"/>
    </source>
</evidence>
<dbReference type="Gene3D" id="1.20.120.30">
    <property type="entry name" value="Aspartate receptor, ligand-binding domain"/>
    <property type="match status" value="1"/>
</dbReference>
<dbReference type="Proteomes" id="UP001139721">
    <property type="component" value="Unassembled WGS sequence"/>
</dbReference>
<dbReference type="InterPro" id="IPR029787">
    <property type="entry name" value="Nucleotide_cyclase"/>
</dbReference>
<proteinExistence type="predicted"/>
<gene>
    <name evidence="6" type="ORF">LOX96_10600</name>
</gene>
<accession>A0A9X2D1N4</accession>
<dbReference type="RefSeq" id="WP_250422078.1">
    <property type="nucleotide sequence ID" value="NZ_JAJKBJ010000011.1"/>
</dbReference>
<comment type="cofactor">
    <cofactor evidence="1">
        <name>Mg(2+)</name>
        <dbReference type="ChEBI" id="CHEBI:18420"/>
    </cofactor>
</comment>
<evidence type="ECO:0000256" key="1">
    <source>
        <dbReference type="ARBA" id="ARBA00001946"/>
    </source>
</evidence>
<dbReference type="EMBL" id="JAJKBJ010000011">
    <property type="protein sequence ID" value="MCL9684543.1"/>
    <property type="molecule type" value="Genomic_DNA"/>
</dbReference>
<reference evidence="6" key="1">
    <citation type="submission" date="2021-11" db="EMBL/GenBank/DDBJ databases">
        <title>Legionella maioricencis sp. nov., a new species isolated from hot water samples in Mallorca.</title>
        <authorList>
            <person name="Crespi S."/>
            <person name="Drasar V."/>
            <person name="Salva-Serra F."/>
            <person name="Jaen-Luchoro D."/>
            <person name="Pineiro-Iglesias B."/>
            <person name="Aliaga F."/>
            <person name="Fernandez-Juarez V."/>
            <person name="Coll G."/>
            <person name="Moore E.R.B."/>
            <person name="Bennasar-Figueras A."/>
        </authorList>
    </citation>
    <scope>NUCLEOTIDE SEQUENCE</scope>
    <source>
        <strain evidence="6">HCPI-6</strain>
    </source>
</reference>
<dbReference type="SUPFAM" id="SSF55073">
    <property type="entry name" value="Nucleotide cyclase"/>
    <property type="match status" value="1"/>
</dbReference>
<dbReference type="InterPro" id="IPR000160">
    <property type="entry name" value="GGDEF_dom"/>
</dbReference>
<sequence length="295" mass="33750">MQINALNREELQEIIFQLEQALYNHQQWYNLIIRSLVCRLPASRYDTDSNAHKECRFGQWYYENAPEKLRKNPGFIALGEEHQLLHKVTSQLLVTTSNGGTVSPHDYDNFANVLERMRLEIAVLQREMGELIYNRDSLTGAINRISLLPVLREQQALVKRNVQACSIAMLDLDHFKQVNDQYGHPAGDCVLAGISRFIIENIRSYDKFFRIGGEEFLICFQNADTKLAFEMVERLRRGVSELNINVNDNQLIKITASFGIAPIGSDISVEQSIENADKALYKAKDGGRNNTKIWS</sequence>
<dbReference type="InterPro" id="IPR025991">
    <property type="entry name" value="Chemoreceptor_zinc-bind_dom"/>
</dbReference>